<reference evidence="8 9" key="1">
    <citation type="submission" date="2020-04" db="EMBL/GenBank/DDBJ databases">
        <title>Donghicola sp., a member of the Rhodobacteraceae family isolated from mangrove forest in Thailand.</title>
        <authorList>
            <person name="Charoenyingcharoen P."/>
            <person name="Yukphan P."/>
        </authorList>
    </citation>
    <scope>NUCLEOTIDE SEQUENCE [LARGE SCALE GENOMIC DNA]</scope>
    <source>
        <strain evidence="8 9">B5-SW-15</strain>
    </source>
</reference>
<dbReference type="InterPro" id="IPR036890">
    <property type="entry name" value="HATPase_C_sf"/>
</dbReference>
<gene>
    <name evidence="8" type="ORF">HJ536_15445</name>
</gene>
<evidence type="ECO:0000256" key="1">
    <source>
        <dbReference type="ARBA" id="ARBA00000085"/>
    </source>
</evidence>
<name>A0A850QF60_9RHOB</name>
<dbReference type="SMART" id="SM00065">
    <property type="entry name" value="GAF"/>
    <property type="match status" value="1"/>
</dbReference>
<dbReference type="Gene3D" id="3.30.565.10">
    <property type="entry name" value="Histidine kinase-like ATPase, C-terminal domain"/>
    <property type="match status" value="1"/>
</dbReference>
<dbReference type="EC" id="2.7.13.3" evidence="2"/>
<keyword evidence="4 8" id="KW-0418">Kinase</keyword>
<dbReference type="CDD" id="cd16917">
    <property type="entry name" value="HATPase_UhpB-NarQ-NarX-like"/>
    <property type="match status" value="1"/>
</dbReference>
<dbReference type="InterPro" id="IPR003018">
    <property type="entry name" value="GAF"/>
</dbReference>
<proteinExistence type="predicted"/>
<accession>A0A850QF60</accession>
<dbReference type="InterPro" id="IPR050482">
    <property type="entry name" value="Sensor_HK_TwoCompSys"/>
</dbReference>
<dbReference type="GO" id="GO:0004673">
    <property type="term" value="F:protein histidine kinase activity"/>
    <property type="evidence" value="ECO:0007669"/>
    <property type="project" value="UniProtKB-EC"/>
</dbReference>
<dbReference type="GO" id="GO:0000160">
    <property type="term" value="P:phosphorelay signal transduction system"/>
    <property type="evidence" value="ECO:0007669"/>
    <property type="project" value="UniProtKB-KW"/>
</dbReference>
<dbReference type="SUPFAM" id="SSF55874">
    <property type="entry name" value="ATPase domain of HSP90 chaperone/DNA topoisomerase II/histidine kinase"/>
    <property type="match status" value="1"/>
</dbReference>
<comment type="caution">
    <text evidence="8">The sequence shown here is derived from an EMBL/GenBank/DDBJ whole genome shotgun (WGS) entry which is preliminary data.</text>
</comment>
<sequence>MTLQHPQEGQADAVLARIAARLAAQTDIRSALATIEGDIAALIPFVHCDICLLDRPGWVVSHEVGIRTRWSRASGRIDHAPIRDLLYGQCAYMLTDDATVDARFTYAGATCEPILNHNLRSRVHVPLRVKGRLIGTLNLSDTRAGFYDMNSVSRAQEIAHVLAPWFHILHKSEQAQRSGRTLASGSDEGLRRGALELTQAMEHERQRIGMDLHDQTLADLSRLLREVTAETPLPRDALADHLRETITGLRRIIDMAVPTLLDLFGFTHAVRVHLERACHDEGTTLEVHDLTQGLPDTLDTTVRSALFHITQEAINNATRHAEASRISVTIDQPNSTTLTVTVRDDGCGIPATPARQSGLMHMRTRARLISAHLDILPDHGTTVRVSLRVPSRQPTPKEAR</sequence>
<dbReference type="InterPro" id="IPR029016">
    <property type="entry name" value="GAF-like_dom_sf"/>
</dbReference>
<evidence type="ECO:0000256" key="2">
    <source>
        <dbReference type="ARBA" id="ARBA00012438"/>
    </source>
</evidence>
<keyword evidence="3" id="KW-0808">Transferase</keyword>
<evidence type="ECO:0000259" key="6">
    <source>
        <dbReference type="SMART" id="SM00065"/>
    </source>
</evidence>
<comment type="catalytic activity">
    <reaction evidence="1">
        <text>ATP + protein L-histidine = ADP + protein N-phospho-L-histidine.</text>
        <dbReference type="EC" id="2.7.13.3"/>
    </reaction>
</comment>
<dbReference type="PANTHER" id="PTHR24421">
    <property type="entry name" value="NITRATE/NITRITE SENSOR PROTEIN NARX-RELATED"/>
    <property type="match status" value="1"/>
</dbReference>
<feature type="domain" description="Histidine kinase/HSP90-like ATPase" evidence="7">
    <location>
        <begin position="301"/>
        <end position="391"/>
    </location>
</feature>
<keyword evidence="5" id="KW-0902">Two-component regulatory system</keyword>
<dbReference type="Pfam" id="PF02518">
    <property type="entry name" value="HATPase_c"/>
    <property type="match status" value="1"/>
</dbReference>
<dbReference type="InterPro" id="IPR003594">
    <property type="entry name" value="HATPase_dom"/>
</dbReference>
<evidence type="ECO:0000256" key="5">
    <source>
        <dbReference type="ARBA" id="ARBA00023012"/>
    </source>
</evidence>
<dbReference type="Gene3D" id="3.30.450.40">
    <property type="match status" value="1"/>
</dbReference>
<protein>
    <recommendedName>
        <fullName evidence="2">histidine kinase</fullName>
        <ecNumber evidence="2">2.7.13.3</ecNumber>
    </recommendedName>
</protein>
<evidence type="ECO:0000313" key="9">
    <source>
        <dbReference type="Proteomes" id="UP000592216"/>
    </source>
</evidence>
<evidence type="ECO:0000313" key="8">
    <source>
        <dbReference type="EMBL" id="NVO24759.1"/>
    </source>
</evidence>
<dbReference type="EMBL" id="JABCJE010000008">
    <property type="protein sequence ID" value="NVO24759.1"/>
    <property type="molecule type" value="Genomic_DNA"/>
</dbReference>
<evidence type="ECO:0000256" key="4">
    <source>
        <dbReference type="ARBA" id="ARBA00022777"/>
    </source>
</evidence>
<organism evidence="8 9">
    <name type="scientific">Donghicola mangrovi</name>
    <dbReference type="NCBI Taxonomy" id="2729614"/>
    <lineage>
        <taxon>Bacteria</taxon>
        <taxon>Pseudomonadati</taxon>
        <taxon>Pseudomonadota</taxon>
        <taxon>Alphaproteobacteria</taxon>
        <taxon>Rhodobacterales</taxon>
        <taxon>Roseobacteraceae</taxon>
        <taxon>Donghicola</taxon>
    </lineage>
</organism>
<evidence type="ECO:0000256" key="3">
    <source>
        <dbReference type="ARBA" id="ARBA00022679"/>
    </source>
</evidence>
<feature type="domain" description="GAF" evidence="6">
    <location>
        <begin position="27"/>
        <end position="176"/>
    </location>
</feature>
<dbReference type="Pfam" id="PF01590">
    <property type="entry name" value="GAF"/>
    <property type="match status" value="1"/>
</dbReference>
<dbReference type="SUPFAM" id="SSF55781">
    <property type="entry name" value="GAF domain-like"/>
    <property type="match status" value="1"/>
</dbReference>
<dbReference type="PANTHER" id="PTHR24421:SF10">
    <property type="entry name" value="NITRATE_NITRITE SENSOR PROTEIN NARQ"/>
    <property type="match status" value="1"/>
</dbReference>
<dbReference type="RefSeq" id="WP_177158394.1">
    <property type="nucleotide sequence ID" value="NZ_JABCJE010000008.1"/>
</dbReference>
<dbReference type="SMART" id="SM00387">
    <property type="entry name" value="HATPase_c"/>
    <property type="match status" value="1"/>
</dbReference>
<dbReference type="Proteomes" id="UP000592216">
    <property type="component" value="Unassembled WGS sequence"/>
</dbReference>
<dbReference type="AlphaFoldDB" id="A0A850QF60"/>
<evidence type="ECO:0000259" key="7">
    <source>
        <dbReference type="SMART" id="SM00387"/>
    </source>
</evidence>